<dbReference type="Proteomes" id="UP001198220">
    <property type="component" value="Unassembled WGS sequence"/>
</dbReference>
<keyword evidence="1" id="KW-0732">Signal</keyword>
<organism evidence="2 3">
    <name type="scientific">Hominiventricola filiformis</name>
    <dbReference type="NCBI Taxonomy" id="2885352"/>
    <lineage>
        <taxon>Bacteria</taxon>
        <taxon>Bacillati</taxon>
        <taxon>Bacillota</taxon>
        <taxon>Clostridia</taxon>
        <taxon>Lachnospirales</taxon>
        <taxon>Lachnospiraceae</taxon>
        <taxon>Hominiventricola</taxon>
    </lineage>
</organism>
<protein>
    <recommendedName>
        <fullName evidence="4">DUF5666 domain-containing protein</fullName>
    </recommendedName>
</protein>
<dbReference type="AlphaFoldDB" id="A0AAE3A3B6"/>
<reference evidence="2 3" key="1">
    <citation type="submission" date="2021-10" db="EMBL/GenBank/DDBJ databases">
        <title>Anaerobic single-cell dispensing facilitates the cultivation of human gut bacteria.</title>
        <authorList>
            <person name="Afrizal A."/>
        </authorList>
    </citation>
    <scope>NUCLEOTIDE SEQUENCE [LARGE SCALE GENOMIC DNA]</scope>
    <source>
        <strain evidence="2 3">CLA-AA-H276</strain>
    </source>
</reference>
<feature type="signal peptide" evidence="1">
    <location>
        <begin position="1"/>
        <end position="26"/>
    </location>
</feature>
<feature type="chain" id="PRO_5041927726" description="DUF5666 domain-containing protein" evidence="1">
    <location>
        <begin position="27"/>
        <end position="96"/>
    </location>
</feature>
<evidence type="ECO:0000313" key="3">
    <source>
        <dbReference type="Proteomes" id="UP001198220"/>
    </source>
</evidence>
<keyword evidence="3" id="KW-1185">Reference proteome</keyword>
<evidence type="ECO:0008006" key="4">
    <source>
        <dbReference type="Google" id="ProtNLM"/>
    </source>
</evidence>
<accession>A0AAE3A3B6</accession>
<proteinExistence type="predicted"/>
<gene>
    <name evidence="2" type="ORF">LKD36_03695</name>
</gene>
<dbReference type="RefSeq" id="WP_308458736.1">
    <property type="nucleotide sequence ID" value="NZ_JAJEPS010000002.1"/>
</dbReference>
<dbReference type="EMBL" id="JAJEPS010000002">
    <property type="protein sequence ID" value="MCC2125281.1"/>
    <property type="molecule type" value="Genomic_DNA"/>
</dbReference>
<name>A0AAE3A3B6_9FIRM</name>
<evidence type="ECO:0000256" key="1">
    <source>
        <dbReference type="SAM" id="SignalP"/>
    </source>
</evidence>
<sequence length="96" mass="10642">MKKNIVTVAIATIALLAGFAAGKTTAQTQQPEIRAMTGNYYDYMVIETVDGNTWLMDENAEPFEDGELVQVSFDTKGTESVLDDEIIDVRSIDSRY</sequence>
<evidence type="ECO:0000313" key="2">
    <source>
        <dbReference type="EMBL" id="MCC2125281.1"/>
    </source>
</evidence>
<comment type="caution">
    <text evidence="2">The sequence shown here is derived from an EMBL/GenBank/DDBJ whole genome shotgun (WGS) entry which is preliminary data.</text>
</comment>